<name>A0A7X6RCW7_WEIHE</name>
<accession>A0A7X6RCW7</accession>
<evidence type="ECO:0000259" key="1">
    <source>
        <dbReference type="PROSITE" id="PS50887"/>
    </source>
</evidence>
<dbReference type="Gene3D" id="3.30.70.270">
    <property type="match status" value="1"/>
</dbReference>
<proteinExistence type="predicted"/>
<gene>
    <name evidence="2" type="ORF">HF960_02940</name>
</gene>
<reference evidence="2 3" key="1">
    <citation type="submission" date="2020-04" db="EMBL/GenBank/DDBJ databases">
        <title>MicrobeNet Type strains.</title>
        <authorList>
            <person name="Nicholson A.C."/>
        </authorList>
    </citation>
    <scope>NUCLEOTIDE SEQUENCE [LARGE SCALE GENOMIC DNA]</scope>
    <source>
        <strain evidence="2 3">CCUG 33494</strain>
    </source>
</reference>
<evidence type="ECO:0000313" key="2">
    <source>
        <dbReference type="EMBL" id="NKY66648.1"/>
    </source>
</evidence>
<dbReference type="PROSITE" id="PS50887">
    <property type="entry name" value="GGDEF"/>
    <property type="match status" value="1"/>
</dbReference>
<feature type="domain" description="GGDEF" evidence="1">
    <location>
        <begin position="1"/>
        <end position="54"/>
    </location>
</feature>
<sequence length="64" mass="7269">MTNANDESIKVTLSIGVTQHDVDDTEELALYKRADMYLYQAKKSGKNLINYEGTNISSKNVDWK</sequence>
<comment type="caution">
    <text evidence="2">The sequence shown here is derived from an EMBL/GenBank/DDBJ whole genome shotgun (WGS) entry which is preliminary data.</text>
</comment>
<dbReference type="Proteomes" id="UP000585749">
    <property type="component" value="Unassembled WGS sequence"/>
</dbReference>
<dbReference type="InterPro" id="IPR029787">
    <property type="entry name" value="Nucleotide_cyclase"/>
</dbReference>
<dbReference type="EMBL" id="JAAXPM010000002">
    <property type="protein sequence ID" value="NKY66648.1"/>
    <property type="molecule type" value="Genomic_DNA"/>
</dbReference>
<dbReference type="InterPro" id="IPR043128">
    <property type="entry name" value="Rev_trsase/Diguanyl_cyclase"/>
</dbReference>
<evidence type="ECO:0000313" key="3">
    <source>
        <dbReference type="Proteomes" id="UP000585749"/>
    </source>
</evidence>
<dbReference type="OrthoDB" id="9759607at2"/>
<dbReference type="SUPFAM" id="SSF55073">
    <property type="entry name" value="Nucleotide cyclase"/>
    <property type="match status" value="1"/>
</dbReference>
<protein>
    <submittedName>
        <fullName evidence="2">Diguanylate cyclase</fullName>
    </submittedName>
</protein>
<dbReference type="InterPro" id="IPR000160">
    <property type="entry name" value="GGDEF_dom"/>
</dbReference>
<dbReference type="RefSeq" id="WP_083194471.1">
    <property type="nucleotide sequence ID" value="NZ_BJEG01000005.1"/>
</dbReference>
<dbReference type="Pfam" id="PF00990">
    <property type="entry name" value="GGDEF"/>
    <property type="match status" value="1"/>
</dbReference>
<organism evidence="2 3">
    <name type="scientific">Weissella hellenica</name>
    <dbReference type="NCBI Taxonomy" id="46256"/>
    <lineage>
        <taxon>Bacteria</taxon>
        <taxon>Bacillati</taxon>
        <taxon>Bacillota</taxon>
        <taxon>Bacilli</taxon>
        <taxon>Lactobacillales</taxon>
        <taxon>Lactobacillaceae</taxon>
        <taxon>Weissella</taxon>
    </lineage>
</organism>
<dbReference type="AlphaFoldDB" id="A0A7X6RCW7"/>